<sequence>MVPTKRHSSATPKSSSLSGKKKVSTVQEYGQALVGSRIRVWWPLDLKFYEGVVESYLSSLRKHRVLYDDGDVEILNLNKQRWESIDDDEETVAEEISVEEADTDESSADGTPEPKKKRAGKGKLVATMPKKTDSSSKSKLGNVGGKVLAAASRMSVRCQRKDNGQPKALSARKNTAASGNPKRKRGSSPPEAASEKLKKPRASSRKVKDSNPDDEETSDEDDAKPLVSFMNKLKGGMEKEGGESSSRNGKEEESSGSEAGEEDSEKEAGEDSSDESGEGEGREESEGEEGSDGGEGSQGSEGEGEEEGESSGNETDES</sequence>
<name>A0ABD0ZK11_CARAN</name>
<feature type="compositionally biased region" description="Basic and acidic residues" evidence="5">
    <location>
        <begin position="235"/>
        <end position="253"/>
    </location>
</feature>
<dbReference type="SUPFAM" id="SSF63748">
    <property type="entry name" value="Tudor/PWWP/MBT"/>
    <property type="match status" value="1"/>
</dbReference>
<evidence type="ECO:0000313" key="6">
    <source>
        <dbReference type="EMBL" id="KAL1194981.1"/>
    </source>
</evidence>
<dbReference type="EMBL" id="JBANAX010000738">
    <property type="protein sequence ID" value="KAL1194981.1"/>
    <property type="molecule type" value="Genomic_DNA"/>
</dbReference>
<keyword evidence="2" id="KW-0227">DNA damage</keyword>
<protein>
    <submittedName>
        <fullName evidence="6">Sister chromatid cohesion protein PDS5</fullName>
    </submittedName>
</protein>
<feature type="region of interest" description="Disordered" evidence="5">
    <location>
        <begin position="1"/>
        <end position="22"/>
    </location>
</feature>
<evidence type="ECO:0000256" key="5">
    <source>
        <dbReference type="SAM" id="MobiDB-lite"/>
    </source>
</evidence>
<reference evidence="6 7" key="1">
    <citation type="submission" date="2024-04" db="EMBL/GenBank/DDBJ databases">
        <title>Genome assembly C_amara_ONT_v2.</title>
        <authorList>
            <person name="Yant L."/>
            <person name="Moore C."/>
            <person name="Slenker M."/>
        </authorList>
    </citation>
    <scope>NUCLEOTIDE SEQUENCE [LARGE SCALE GENOMIC DNA]</scope>
    <source>
        <tissue evidence="6">Leaf</tissue>
    </source>
</reference>
<keyword evidence="4" id="KW-0539">Nucleus</keyword>
<evidence type="ECO:0000313" key="7">
    <source>
        <dbReference type="Proteomes" id="UP001558713"/>
    </source>
</evidence>
<evidence type="ECO:0000256" key="2">
    <source>
        <dbReference type="ARBA" id="ARBA00022763"/>
    </source>
</evidence>
<feature type="region of interest" description="Disordered" evidence="5">
    <location>
        <begin position="86"/>
        <end position="318"/>
    </location>
</feature>
<gene>
    <name evidence="6" type="ORF">V5N11_015590</name>
</gene>
<dbReference type="Gene3D" id="2.30.30.140">
    <property type="match status" value="1"/>
</dbReference>
<accession>A0ABD0ZK11</accession>
<evidence type="ECO:0000256" key="3">
    <source>
        <dbReference type="ARBA" id="ARBA00023204"/>
    </source>
</evidence>
<dbReference type="GO" id="GO:0006281">
    <property type="term" value="P:DNA repair"/>
    <property type="evidence" value="ECO:0007669"/>
    <property type="project" value="UniProtKB-KW"/>
</dbReference>
<dbReference type="Proteomes" id="UP001558713">
    <property type="component" value="Unassembled WGS sequence"/>
</dbReference>
<dbReference type="InterPro" id="IPR039776">
    <property type="entry name" value="Pds5"/>
</dbReference>
<feature type="compositionally biased region" description="Acidic residues" evidence="5">
    <location>
        <begin position="302"/>
        <end position="318"/>
    </location>
</feature>
<dbReference type="PANTHER" id="PTHR12663">
    <property type="entry name" value="ANDROGEN INDUCED INHIBITOR OF PROLIFERATION AS3 / PDS5-RELATED"/>
    <property type="match status" value="1"/>
</dbReference>
<dbReference type="CDD" id="cd20404">
    <property type="entry name" value="Tudor_Agenet_AtEML-like"/>
    <property type="match status" value="1"/>
</dbReference>
<dbReference type="AlphaFoldDB" id="A0ABD0ZK11"/>
<comment type="subcellular location">
    <subcellularLocation>
        <location evidence="1">Nucleus</location>
    </subcellularLocation>
</comment>
<proteinExistence type="predicted"/>
<keyword evidence="7" id="KW-1185">Reference proteome</keyword>
<dbReference type="GO" id="GO:0007062">
    <property type="term" value="P:sister chromatid cohesion"/>
    <property type="evidence" value="ECO:0007669"/>
    <property type="project" value="UniProtKB-ARBA"/>
</dbReference>
<evidence type="ECO:0000256" key="1">
    <source>
        <dbReference type="ARBA" id="ARBA00004123"/>
    </source>
</evidence>
<feature type="compositionally biased region" description="Acidic residues" evidence="5">
    <location>
        <begin position="86"/>
        <end position="107"/>
    </location>
</feature>
<organism evidence="6 7">
    <name type="scientific">Cardamine amara subsp. amara</name>
    <dbReference type="NCBI Taxonomy" id="228776"/>
    <lineage>
        <taxon>Eukaryota</taxon>
        <taxon>Viridiplantae</taxon>
        <taxon>Streptophyta</taxon>
        <taxon>Embryophyta</taxon>
        <taxon>Tracheophyta</taxon>
        <taxon>Spermatophyta</taxon>
        <taxon>Magnoliopsida</taxon>
        <taxon>eudicotyledons</taxon>
        <taxon>Gunneridae</taxon>
        <taxon>Pentapetalae</taxon>
        <taxon>rosids</taxon>
        <taxon>malvids</taxon>
        <taxon>Brassicales</taxon>
        <taxon>Brassicaceae</taxon>
        <taxon>Cardamineae</taxon>
        <taxon>Cardamine</taxon>
    </lineage>
</organism>
<dbReference type="PANTHER" id="PTHR12663:SF3">
    <property type="entry name" value="SISTER CHROMATID COHESION PROTEIN PDS5 HOMOLOG C"/>
    <property type="match status" value="1"/>
</dbReference>
<evidence type="ECO:0000256" key="4">
    <source>
        <dbReference type="ARBA" id="ARBA00023242"/>
    </source>
</evidence>
<dbReference type="GO" id="GO:0005634">
    <property type="term" value="C:nucleus"/>
    <property type="evidence" value="ECO:0007669"/>
    <property type="project" value="UniProtKB-SubCell"/>
</dbReference>
<comment type="caution">
    <text evidence="6">The sequence shown here is derived from an EMBL/GenBank/DDBJ whole genome shotgun (WGS) entry which is preliminary data.</text>
</comment>
<keyword evidence="3" id="KW-0234">DNA repair</keyword>
<feature type="compositionally biased region" description="Acidic residues" evidence="5">
    <location>
        <begin position="212"/>
        <end position="222"/>
    </location>
</feature>
<feature type="compositionally biased region" description="Acidic residues" evidence="5">
    <location>
        <begin position="259"/>
        <end position="278"/>
    </location>
</feature>